<dbReference type="EMBL" id="JADKNH010000002">
    <property type="protein sequence ID" value="MBF4692438.1"/>
    <property type="molecule type" value="Genomic_DNA"/>
</dbReference>
<comment type="subcellular location">
    <subcellularLocation>
        <location evidence="6">Cytoplasm</location>
    </subcellularLocation>
</comment>
<dbReference type="HAMAP" id="MF_01007">
    <property type="entry name" value="16SrRNA_methyltr_H"/>
    <property type="match status" value="1"/>
</dbReference>
<dbReference type="NCBIfam" id="TIGR00006">
    <property type="entry name" value="16S rRNA (cytosine(1402)-N(4))-methyltransferase RsmH"/>
    <property type="match status" value="1"/>
</dbReference>
<evidence type="ECO:0000313" key="7">
    <source>
        <dbReference type="EMBL" id="MBF4692438.1"/>
    </source>
</evidence>
<name>A0ABR9ZPP1_9FIRM</name>
<dbReference type="InterPro" id="IPR002903">
    <property type="entry name" value="RsmH"/>
</dbReference>
<keyword evidence="6" id="KW-0963">Cytoplasm</keyword>
<evidence type="ECO:0000256" key="5">
    <source>
        <dbReference type="ARBA" id="ARBA00022691"/>
    </source>
</evidence>
<keyword evidence="3 6" id="KW-0489">Methyltransferase</keyword>
<comment type="catalytic activity">
    <reaction evidence="6">
        <text>cytidine(1402) in 16S rRNA + S-adenosyl-L-methionine = N(4)-methylcytidine(1402) in 16S rRNA + S-adenosyl-L-homocysteine + H(+)</text>
        <dbReference type="Rhea" id="RHEA:42928"/>
        <dbReference type="Rhea" id="RHEA-COMP:10286"/>
        <dbReference type="Rhea" id="RHEA-COMP:10287"/>
        <dbReference type="ChEBI" id="CHEBI:15378"/>
        <dbReference type="ChEBI" id="CHEBI:57856"/>
        <dbReference type="ChEBI" id="CHEBI:59789"/>
        <dbReference type="ChEBI" id="CHEBI:74506"/>
        <dbReference type="ChEBI" id="CHEBI:82748"/>
        <dbReference type="EC" id="2.1.1.199"/>
    </reaction>
</comment>
<dbReference type="Proteomes" id="UP000614200">
    <property type="component" value="Unassembled WGS sequence"/>
</dbReference>
<comment type="similarity">
    <text evidence="1 6">Belongs to the methyltransferase superfamily. RsmH family.</text>
</comment>
<keyword evidence="8" id="KW-1185">Reference proteome</keyword>
<dbReference type="PIRSF" id="PIRSF004486">
    <property type="entry name" value="MraW"/>
    <property type="match status" value="1"/>
</dbReference>
<comment type="caution">
    <text evidence="7">The sequence shown here is derived from an EMBL/GenBank/DDBJ whole genome shotgun (WGS) entry which is preliminary data.</text>
</comment>
<dbReference type="Gene3D" id="3.40.50.150">
    <property type="entry name" value="Vaccinia Virus protein VP39"/>
    <property type="match status" value="1"/>
</dbReference>
<dbReference type="Pfam" id="PF01795">
    <property type="entry name" value="Methyltransf_5"/>
    <property type="match status" value="1"/>
</dbReference>
<feature type="binding site" evidence="6">
    <location>
        <begin position="80"/>
        <end position="82"/>
    </location>
    <ligand>
        <name>S-adenosyl-L-methionine</name>
        <dbReference type="ChEBI" id="CHEBI:59789"/>
    </ligand>
</feature>
<evidence type="ECO:0000256" key="6">
    <source>
        <dbReference type="HAMAP-Rule" id="MF_01007"/>
    </source>
</evidence>
<dbReference type="SUPFAM" id="SSF81799">
    <property type="entry name" value="Putative methyltransferase TM0872, insert domain"/>
    <property type="match status" value="1"/>
</dbReference>
<feature type="binding site" evidence="6">
    <location>
        <position position="130"/>
    </location>
    <ligand>
        <name>S-adenosyl-L-methionine</name>
        <dbReference type="ChEBI" id="CHEBI:59789"/>
    </ligand>
</feature>
<sequence length="349" mass="39253">MPDQKKTHKRRVRYKGTHPKTYKEKYKELQPEKYGDTIAHVIQKGSTPAGMHISICVKEILDFLQIKPGQTGLDATLGYGGHTLEMLKCLESKGHMYALDVDPIELPRTRERLEKLGYGPEILTIKQLNFANIDQVVAESGPLDFVLADLGVSSMQIDNPDRGFSYKTEGPLDLRLNPKKGISAAERLKKISQEELYGMLLENADEPYAEEIARAIVTAVKKGRRIQTTKELRQVITDALKAVPASNPEEAVKKSCQRTFQALRIDVNSEFEVLYAFLEKLPNVLAKGGRVAILSFHSGEDRLVKKSFKKLLRDGVYSEIAQEIIRPSAEECSINSRARSTKMRWAIKA</sequence>
<evidence type="ECO:0000256" key="3">
    <source>
        <dbReference type="ARBA" id="ARBA00022603"/>
    </source>
</evidence>
<keyword evidence="5 6" id="KW-0949">S-adenosyl-L-methionine</keyword>
<gene>
    <name evidence="6 7" type="primary">rsmH</name>
    <name evidence="7" type="ORF">ISU02_04885</name>
</gene>
<comment type="function">
    <text evidence="6">Specifically methylates the N4 position of cytidine in position 1402 (C1402) of 16S rRNA.</text>
</comment>
<dbReference type="PANTHER" id="PTHR11265">
    <property type="entry name" value="S-ADENOSYL-METHYLTRANSFERASE MRAW"/>
    <property type="match status" value="1"/>
</dbReference>
<dbReference type="PANTHER" id="PTHR11265:SF0">
    <property type="entry name" value="12S RRNA N4-METHYLCYTIDINE METHYLTRANSFERASE"/>
    <property type="match status" value="1"/>
</dbReference>
<dbReference type="EC" id="2.1.1.199" evidence="6"/>
<evidence type="ECO:0000256" key="4">
    <source>
        <dbReference type="ARBA" id="ARBA00022679"/>
    </source>
</evidence>
<proteinExistence type="inferred from homology"/>
<feature type="binding site" evidence="6">
    <location>
        <position position="149"/>
    </location>
    <ligand>
        <name>S-adenosyl-L-methionine</name>
        <dbReference type="ChEBI" id="CHEBI:59789"/>
    </ligand>
</feature>
<protein>
    <recommendedName>
        <fullName evidence="6">Ribosomal RNA small subunit methyltransferase H</fullName>
        <ecNumber evidence="6">2.1.1.199</ecNumber>
    </recommendedName>
    <alternativeName>
        <fullName evidence="6">16S rRNA m(4)C1402 methyltransferase</fullName>
    </alternativeName>
    <alternativeName>
        <fullName evidence="6">rRNA (cytosine-N(4)-)-methyltransferase RsmH</fullName>
    </alternativeName>
</protein>
<dbReference type="SUPFAM" id="SSF53335">
    <property type="entry name" value="S-adenosyl-L-methionine-dependent methyltransferases"/>
    <property type="match status" value="1"/>
</dbReference>
<accession>A0ABR9ZPP1</accession>
<evidence type="ECO:0000256" key="1">
    <source>
        <dbReference type="ARBA" id="ARBA00010396"/>
    </source>
</evidence>
<evidence type="ECO:0000256" key="2">
    <source>
        <dbReference type="ARBA" id="ARBA00022552"/>
    </source>
</evidence>
<dbReference type="InterPro" id="IPR029063">
    <property type="entry name" value="SAM-dependent_MTases_sf"/>
</dbReference>
<reference evidence="7 8" key="1">
    <citation type="submission" date="2020-11" db="EMBL/GenBank/DDBJ databases">
        <title>Fusibacter basophilias sp. nov.</title>
        <authorList>
            <person name="Qiu D."/>
        </authorList>
    </citation>
    <scope>NUCLEOTIDE SEQUENCE [LARGE SCALE GENOMIC DNA]</scope>
    <source>
        <strain evidence="7 8">Q10-2</strain>
    </source>
</reference>
<keyword evidence="2 6" id="KW-0698">rRNA processing</keyword>
<evidence type="ECO:0000313" key="8">
    <source>
        <dbReference type="Proteomes" id="UP000614200"/>
    </source>
</evidence>
<organism evidence="7 8">
    <name type="scientific">Fusibacter ferrireducens</name>
    <dbReference type="NCBI Taxonomy" id="2785058"/>
    <lineage>
        <taxon>Bacteria</taxon>
        <taxon>Bacillati</taxon>
        <taxon>Bacillota</taxon>
        <taxon>Clostridia</taxon>
        <taxon>Eubacteriales</taxon>
        <taxon>Eubacteriales Family XII. Incertae Sedis</taxon>
        <taxon>Fusibacter</taxon>
    </lineage>
</organism>
<keyword evidence="4 6" id="KW-0808">Transferase</keyword>
<dbReference type="RefSeq" id="WP_194700668.1">
    <property type="nucleotide sequence ID" value="NZ_JADKNH010000002.1"/>
</dbReference>
<dbReference type="Gene3D" id="1.10.150.170">
    <property type="entry name" value="Putative methyltransferase TM0872, insert domain"/>
    <property type="match status" value="1"/>
</dbReference>
<feature type="binding site" evidence="6">
    <location>
        <position position="156"/>
    </location>
    <ligand>
        <name>S-adenosyl-L-methionine</name>
        <dbReference type="ChEBI" id="CHEBI:59789"/>
    </ligand>
</feature>
<feature type="binding site" evidence="6">
    <location>
        <position position="100"/>
    </location>
    <ligand>
        <name>S-adenosyl-L-methionine</name>
        <dbReference type="ChEBI" id="CHEBI:59789"/>
    </ligand>
</feature>
<dbReference type="InterPro" id="IPR023397">
    <property type="entry name" value="SAM-dep_MeTrfase_MraW_recog"/>
</dbReference>